<dbReference type="EMBL" id="AP017655">
    <property type="protein sequence ID" value="BAV65354.1"/>
    <property type="molecule type" value="Genomic_DNA"/>
</dbReference>
<dbReference type="GO" id="GO:0006352">
    <property type="term" value="P:DNA-templated transcription initiation"/>
    <property type="evidence" value="ECO:0007669"/>
    <property type="project" value="InterPro"/>
</dbReference>
<dbReference type="InterPro" id="IPR013324">
    <property type="entry name" value="RNA_pol_sigma_r3/r4-like"/>
</dbReference>
<dbReference type="KEGG" id="sclo:SCLO_1023140"/>
<keyword evidence="3" id="KW-0731">Sigma factor</keyword>
<dbReference type="InterPro" id="IPR013325">
    <property type="entry name" value="RNA_pol_sigma_r2"/>
</dbReference>
<dbReference type="SUPFAM" id="SSF88659">
    <property type="entry name" value="Sigma3 and sigma4 domains of RNA polymerase sigma factors"/>
    <property type="match status" value="1"/>
</dbReference>
<evidence type="ECO:0000259" key="7">
    <source>
        <dbReference type="Pfam" id="PF08281"/>
    </source>
</evidence>
<feature type="domain" description="RNA polymerase sigma-70 region 2" evidence="6">
    <location>
        <begin position="11"/>
        <end position="76"/>
    </location>
</feature>
<dbReference type="InterPro" id="IPR013249">
    <property type="entry name" value="RNA_pol_sigma70_r4_t2"/>
</dbReference>
<organism evidence="8 9">
    <name type="scientific">Sphingobium cloacae</name>
    <dbReference type="NCBI Taxonomy" id="120107"/>
    <lineage>
        <taxon>Bacteria</taxon>
        <taxon>Pseudomonadati</taxon>
        <taxon>Pseudomonadota</taxon>
        <taxon>Alphaproteobacteria</taxon>
        <taxon>Sphingomonadales</taxon>
        <taxon>Sphingomonadaceae</taxon>
        <taxon>Sphingobium</taxon>
    </lineage>
</organism>
<dbReference type="PANTHER" id="PTHR43133:SF8">
    <property type="entry name" value="RNA POLYMERASE SIGMA FACTOR HI_1459-RELATED"/>
    <property type="match status" value="1"/>
</dbReference>
<proteinExistence type="inferred from homology"/>
<dbReference type="NCBIfam" id="TIGR02937">
    <property type="entry name" value="sigma70-ECF"/>
    <property type="match status" value="1"/>
</dbReference>
<evidence type="ECO:0000313" key="8">
    <source>
        <dbReference type="EMBL" id="BAV65354.1"/>
    </source>
</evidence>
<dbReference type="GO" id="GO:0003677">
    <property type="term" value="F:DNA binding"/>
    <property type="evidence" value="ECO:0007669"/>
    <property type="project" value="UniProtKB-KW"/>
</dbReference>
<dbReference type="Gene3D" id="1.10.10.10">
    <property type="entry name" value="Winged helix-like DNA-binding domain superfamily/Winged helix DNA-binding domain"/>
    <property type="match status" value="1"/>
</dbReference>
<evidence type="ECO:0000256" key="2">
    <source>
        <dbReference type="ARBA" id="ARBA00023015"/>
    </source>
</evidence>
<reference evidence="8 9" key="1">
    <citation type="submission" date="2016-10" db="EMBL/GenBank/DDBJ databases">
        <title>Complete Genome Sequence of the Nonylphenol-Degrading Bacterium Sphingobium cloacae JCM 10874T.</title>
        <authorList>
            <person name="Ootsuka M."/>
            <person name="Nishizawa T."/>
            <person name="Ohta H."/>
        </authorList>
    </citation>
    <scope>NUCLEOTIDE SEQUENCE [LARGE SCALE GENOMIC DNA]</scope>
    <source>
        <strain evidence="8 9">JCM 10874</strain>
    </source>
</reference>
<dbReference type="InterPro" id="IPR014284">
    <property type="entry name" value="RNA_pol_sigma-70_dom"/>
</dbReference>
<evidence type="ECO:0000256" key="3">
    <source>
        <dbReference type="ARBA" id="ARBA00023082"/>
    </source>
</evidence>
<accession>A0A1E1F4A3</accession>
<dbReference type="GO" id="GO:0016987">
    <property type="term" value="F:sigma factor activity"/>
    <property type="evidence" value="ECO:0007669"/>
    <property type="project" value="UniProtKB-KW"/>
</dbReference>
<dbReference type="InterPro" id="IPR039425">
    <property type="entry name" value="RNA_pol_sigma-70-like"/>
</dbReference>
<gene>
    <name evidence="8" type="ORF">SCLO_1023140</name>
</gene>
<sequence>MLDQGKALRVYQEQHARLLNCASRILGDAVRAEDIVHDAWIAVTARIGDEDVREFGGYLYSTVRNLAIDALRRERKYDEIAGGNFEAAAVNVPDASPPVDVWIADAQELDRFRQALARLPERQRIAVEMHRVGNFKLRDIAGRLGVSVGYAQELVMKGIAFCAEYLEEGH</sequence>
<dbReference type="InterPro" id="IPR007627">
    <property type="entry name" value="RNA_pol_sigma70_r2"/>
</dbReference>
<dbReference type="Proteomes" id="UP000218272">
    <property type="component" value="Chromosome SCLO_1"/>
</dbReference>
<evidence type="ECO:0000313" key="9">
    <source>
        <dbReference type="Proteomes" id="UP000218272"/>
    </source>
</evidence>
<dbReference type="Gene3D" id="1.10.1740.10">
    <property type="match status" value="1"/>
</dbReference>
<dbReference type="Pfam" id="PF08281">
    <property type="entry name" value="Sigma70_r4_2"/>
    <property type="match status" value="1"/>
</dbReference>
<dbReference type="OrthoDB" id="9794372at2"/>
<evidence type="ECO:0000256" key="1">
    <source>
        <dbReference type="ARBA" id="ARBA00010641"/>
    </source>
</evidence>
<dbReference type="RefSeq" id="WP_066519041.1">
    <property type="nucleotide sequence ID" value="NZ_AP017655.1"/>
</dbReference>
<evidence type="ECO:0000256" key="5">
    <source>
        <dbReference type="ARBA" id="ARBA00023163"/>
    </source>
</evidence>
<dbReference type="InterPro" id="IPR036388">
    <property type="entry name" value="WH-like_DNA-bd_sf"/>
</dbReference>
<protein>
    <submittedName>
        <fullName evidence="8">Sigma-70 family RNA polymerase sigma factor</fullName>
    </submittedName>
</protein>
<evidence type="ECO:0000256" key="4">
    <source>
        <dbReference type="ARBA" id="ARBA00023125"/>
    </source>
</evidence>
<dbReference type="PANTHER" id="PTHR43133">
    <property type="entry name" value="RNA POLYMERASE ECF-TYPE SIGMA FACTO"/>
    <property type="match status" value="1"/>
</dbReference>
<keyword evidence="5" id="KW-0804">Transcription</keyword>
<keyword evidence="9" id="KW-1185">Reference proteome</keyword>
<name>A0A1E1F4A3_9SPHN</name>
<keyword evidence="4" id="KW-0238">DNA-binding</keyword>
<keyword evidence="2" id="KW-0805">Transcription regulation</keyword>
<dbReference type="AlphaFoldDB" id="A0A1E1F4A3"/>
<comment type="similarity">
    <text evidence="1">Belongs to the sigma-70 factor family. ECF subfamily.</text>
</comment>
<feature type="domain" description="RNA polymerase sigma factor 70 region 4 type 2" evidence="7">
    <location>
        <begin position="110"/>
        <end position="149"/>
    </location>
</feature>
<dbReference type="Pfam" id="PF04542">
    <property type="entry name" value="Sigma70_r2"/>
    <property type="match status" value="1"/>
</dbReference>
<dbReference type="SUPFAM" id="SSF88946">
    <property type="entry name" value="Sigma2 domain of RNA polymerase sigma factors"/>
    <property type="match status" value="1"/>
</dbReference>
<evidence type="ECO:0000259" key="6">
    <source>
        <dbReference type="Pfam" id="PF04542"/>
    </source>
</evidence>